<evidence type="ECO:0000313" key="1">
    <source>
        <dbReference type="EMBL" id="MCC2028541.1"/>
    </source>
</evidence>
<comment type="caution">
    <text evidence="1">The sequence shown here is derived from an EMBL/GenBank/DDBJ whole genome shotgun (WGS) entry which is preliminary data.</text>
</comment>
<reference evidence="1" key="1">
    <citation type="submission" date="2021-04" db="EMBL/GenBank/DDBJ databases">
        <title>Microbacterium tenobrionis sp. nov. and Microbacterium allomyrinae sp. nov., isolated from larvae of Tenobrio molitor and Allomyrina dichotoma, respectively.</title>
        <authorList>
            <person name="Lee S.D."/>
        </authorList>
    </citation>
    <scope>NUCLEOTIDE SEQUENCE</scope>
    <source>
        <strain evidence="1">YMB-B2</strain>
    </source>
</reference>
<evidence type="ECO:0000313" key="2">
    <source>
        <dbReference type="Proteomes" id="UP001139289"/>
    </source>
</evidence>
<keyword evidence="2" id="KW-1185">Reference proteome</keyword>
<accession>A0A9X1RYH1</accession>
<name>A0A9X1RYH1_9MICO</name>
<protein>
    <submittedName>
        <fullName evidence="1">Uncharacterized protein</fullName>
    </submittedName>
</protein>
<sequence>MQVDCQVLFTEDRGQALLVLTAAPRSDDEEKIRLLRVVGAQRF</sequence>
<dbReference type="Proteomes" id="UP001139289">
    <property type="component" value="Unassembled WGS sequence"/>
</dbReference>
<proteinExistence type="predicted"/>
<gene>
    <name evidence="1" type="ORF">KEC56_03210</name>
</gene>
<dbReference type="EMBL" id="JAGTTM010000001">
    <property type="protein sequence ID" value="MCC2028541.1"/>
    <property type="molecule type" value="Genomic_DNA"/>
</dbReference>
<organism evidence="1 2">
    <name type="scientific">Microbacterium tenebrionis</name>
    <dbReference type="NCBI Taxonomy" id="2830665"/>
    <lineage>
        <taxon>Bacteria</taxon>
        <taxon>Bacillati</taxon>
        <taxon>Actinomycetota</taxon>
        <taxon>Actinomycetes</taxon>
        <taxon>Micrococcales</taxon>
        <taxon>Microbacteriaceae</taxon>
        <taxon>Microbacterium</taxon>
    </lineage>
</organism>
<dbReference type="AlphaFoldDB" id="A0A9X1RYH1"/>